<accession>A0A841K650</accession>
<dbReference type="EMBL" id="JACHEK010000015">
    <property type="protein sequence ID" value="MBB6147429.1"/>
    <property type="molecule type" value="Genomic_DNA"/>
</dbReference>
<gene>
    <name evidence="6" type="primary">msrB</name>
    <name evidence="8" type="ORF">HNQ77_005425</name>
</gene>
<evidence type="ECO:0000256" key="3">
    <source>
        <dbReference type="ARBA" id="ARBA00022833"/>
    </source>
</evidence>
<dbReference type="RefSeq" id="WP_050059890.1">
    <property type="nucleotide sequence ID" value="NZ_JACHEK010000015.1"/>
</dbReference>
<dbReference type="Pfam" id="PF01641">
    <property type="entry name" value="SelR"/>
    <property type="match status" value="1"/>
</dbReference>
<evidence type="ECO:0000256" key="2">
    <source>
        <dbReference type="ARBA" id="ARBA00022723"/>
    </source>
</evidence>
<dbReference type="Proteomes" id="UP000538666">
    <property type="component" value="Unassembled WGS sequence"/>
</dbReference>
<dbReference type="InterPro" id="IPR002579">
    <property type="entry name" value="Met_Sox_Rdtase_MsrB_dom"/>
</dbReference>
<organism evidence="8 9">
    <name type="scientific">Silvibacterium bohemicum</name>
    <dbReference type="NCBI Taxonomy" id="1577686"/>
    <lineage>
        <taxon>Bacteria</taxon>
        <taxon>Pseudomonadati</taxon>
        <taxon>Acidobacteriota</taxon>
        <taxon>Terriglobia</taxon>
        <taxon>Terriglobales</taxon>
        <taxon>Acidobacteriaceae</taxon>
        <taxon>Silvibacterium</taxon>
    </lineage>
</organism>
<keyword evidence="4 6" id="KW-0560">Oxidoreductase</keyword>
<evidence type="ECO:0000313" key="8">
    <source>
        <dbReference type="EMBL" id="MBB6147429.1"/>
    </source>
</evidence>
<dbReference type="GO" id="GO:0030091">
    <property type="term" value="P:protein repair"/>
    <property type="evidence" value="ECO:0007669"/>
    <property type="project" value="InterPro"/>
</dbReference>
<dbReference type="PANTHER" id="PTHR10173">
    <property type="entry name" value="METHIONINE SULFOXIDE REDUCTASE"/>
    <property type="match status" value="1"/>
</dbReference>
<protein>
    <recommendedName>
        <fullName evidence="6">Peptide methionine sulfoxide reductase MsrB</fullName>
        <ecNumber evidence="6">1.8.4.12</ecNumber>
    </recommendedName>
    <alternativeName>
        <fullName evidence="6">Peptide-methionine (R)-S-oxide reductase</fullName>
    </alternativeName>
</protein>
<comment type="catalytic activity">
    <reaction evidence="5 6">
        <text>L-methionyl-[protein] + [thioredoxin]-disulfide + H2O = L-methionyl-(R)-S-oxide-[protein] + [thioredoxin]-dithiol</text>
        <dbReference type="Rhea" id="RHEA:24164"/>
        <dbReference type="Rhea" id="RHEA-COMP:10698"/>
        <dbReference type="Rhea" id="RHEA-COMP:10700"/>
        <dbReference type="Rhea" id="RHEA-COMP:12313"/>
        <dbReference type="Rhea" id="RHEA-COMP:12314"/>
        <dbReference type="ChEBI" id="CHEBI:15377"/>
        <dbReference type="ChEBI" id="CHEBI:16044"/>
        <dbReference type="ChEBI" id="CHEBI:29950"/>
        <dbReference type="ChEBI" id="CHEBI:45764"/>
        <dbReference type="ChEBI" id="CHEBI:50058"/>
        <dbReference type="EC" id="1.8.4.12"/>
    </reaction>
</comment>
<dbReference type="PROSITE" id="PS51790">
    <property type="entry name" value="MSRB"/>
    <property type="match status" value="1"/>
</dbReference>
<proteinExistence type="inferred from homology"/>
<dbReference type="GO" id="GO:0005737">
    <property type="term" value="C:cytoplasm"/>
    <property type="evidence" value="ECO:0007669"/>
    <property type="project" value="TreeGrafter"/>
</dbReference>
<dbReference type="AlphaFoldDB" id="A0A841K650"/>
<keyword evidence="3 6" id="KW-0862">Zinc</keyword>
<evidence type="ECO:0000256" key="6">
    <source>
        <dbReference type="HAMAP-Rule" id="MF_01400"/>
    </source>
</evidence>
<dbReference type="Gene3D" id="2.170.150.20">
    <property type="entry name" value="Peptide methionine sulfoxide reductase"/>
    <property type="match status" value="1"/>
</dbReference>
<evidence type="ECO:0000313" key="9">
    <source>
        <dbReference type="Proteomes" id="UP000538666"/>
    </source>
</evidence>
<dbReference type="GO" id="GO:0033743">
    <property type="term" value="F:peptide-methionine (R)-S-oxide reductase activity"/>
    <property type="evidence" value="ECO:0007669"/>
    <property type="project" value="UniProtKB-UniRule"/>
</dbReference>
<feature type="binding site" evidence="6">
    <location>
        <position position="115"/>
    </location>
    <ligand>
        <name>Zn(2+)</name>
        <dbReference type="ChEBI" id="CHEBI:29105"/>
    </ligand>
</feature>
<dbReference type="OrthoDB" id="9785497at2"/>
<comment type="similarity">
    <text evidence="1 6">Belongs to the MsrB Met sulfoxide reductase family.</text>
</comment>
<feature type="binding site" evidence="6">
    <location>
        <position position="164"/>
    </location>
    <ligand>
        <name>Zn(2+)</name>
        <dbReference type="ChEBI" id="CHEBI:29105"/>
    </ligand>
</feature>
<evidence type="ECO:0000259" key="7">
    <source>
        <dbReference type="PROSITE" id="PS51790"/>
    </source>
</evidence>
<dbReference type="PROSITE" id="PS51318">
    <property type="entry name" value="TAT"/>
    <property type="match status" value="1"/>
</dbReference>
<dbReference type="PANTHER" id="PTHR10173:SF52">
    <property type="entry name" value="METHIONINE-R-SULFOXIDE REDUCTASE B1"/>
    <property type="match status" value="1"/>
</dbReference>
<evidence type="ECO:0000256" key="4">
    <source>
        <dbReference type="ARBA" id="ARBA00023002"/>
    </source>
</evidence>
<name>A0A841K650_9BACT</name>
<feature type="domain" description="MsrB" evidence="7">
    <location>
        <begin position="73"/>
        <end position="195"/>
    </location>
</feature>
<evidence type="ECO:0000256" key="1">
    <source>
        <dbReference type="ARBA" id="ARBA00007174"/>
    </source>
</evidence>
<comment type="cofactor">
    <cofactor evidence="6">
        <name>Zn(2+)</name>
        <dbReference type="ChEBI" id="CHEBI:29105"/>
    </cofactor>
    <text evidence="6">Binds 1 zinc ion per subunit. The zinc ion is important for the structural integrity of the protein.</text>
</comment>
<feature type="binding site" evidence="6">
    <location>
        <position position="112"/>
    </location>
    <ligand>
        <name>Zn(2+)</name>
        <dbReference type="ChEBI" id="CHEBI:29105"/>
    </ligand>
</feature>
<dbReference type="FunFam" id="2.170.150.20:FF:000001">
    <property type="entry name" value="Peptide methionine sulfoxide reductase MsrB"/>
    <property type="match status" value="1"/>
</dbReference>
<evidence type="ECO:0000256" key="5">
    <source>
        <dbReference type="ARBA" id="ARBA00048488"/>
    </source>
</evidence>
<reference evidence="8 9" key="1">
    <citation type="submission" date="2020-08" db="EMBL/GenBank/DDBJ databases">
        <title>Genomic Encyclopedia of Type Strains, Phase IV (KMG-IV): sequencing the most valuable type-strain genomes for metagenomic binning, comparative biology and taxonomic classification.</title>
        <authorList>
            <person name="Goeker M."/>
        </authorList>
    </citation>
    <scope>NUCLEOTIDE SEQUENCE [LARGE SCALE GENOMIC DNA]</scope>
    <source>
        <strain evidence="8 9">DSM 103733</strain>
    </source>
</reference>
<dbReference type="GO" id="GO:0006979">
    <property type="term" value="P:response to oxidative stress"/>
    <property type="evidence" value="ECO:0007669"/>
    <property type="project" value="InterPro"/>
</dbReference>
<dbReference type="InterPro" id="IPR028427">
    <property type="entry name" value="Met_Sox_Rdtase_MsrB"/>
</dbReference>
<feature type="active site" description="Nucleophile" evidence="6">
    <location>
        <position position="184"/>
    </location>
</feature>
<keyword evidence="9" id="KW-1185">Reference proteome</keyword>
<dbReference type="SUPFAM" id="SSF51316">
    <property type="entry name" value="Mss4-like"/>
    <property type="match status" value="1"/>
</dbReference>
<dbReference type="HAMAP" id="MF_01400">
    <property type="entry name" value="MsrB"/>
    <property type="match status" value="1"/>
</dbReference>
<dbReference type="InterPro" id="IPR006311">
    <property type="entry name" value="TAT_signal"/>
</dbReference>
<sequence>MIQKQDDNKNGTNRRLFLIAGGAAAVAFALKLRHGTEIVQARPELPKEVKIVEFSASGQRKDAVTVPVIIKTDAEWEQQLSPAAYQVTRRAGTERPYSGEYWNLHDKGLYHCICCDTLLFNSDTKFESGTGWPSFWQAIAKENVRENTDLSIGMERTEVRCRRCDAHLGHVFDDGPRPTGLRYCMNSVALKFVKLADALKGAQ</sequence>
<keyword evidence="2 6" id="KW-0479">Metal-binding</keyword>
<comment type="caution">
    <text evidence="8">The sequence shown here is derived from an EMBL/GenBank/DDBJ whole genome shotgun (WGS) entry which is preliminary data.</text>
</comment>
<feature type="binding site" evidence="6">
    <location>
        <position position="161"/>
    </location>
    <ligand>
        <name>Zn(2+)</name>
        <dbReference type="ChEBI" id="CHEBI:29105"/>
    </ligand>
</feature>
<dbReference type="EC" id="1.8.4.12" evidence="6"/>
<dbReference type="InterPro" id="IPR011057">
    <property type="entry name" value="Mss4-like_sf"/>
</dbReference>
<dbReference type="GO" id="GO:0008270">
    <property type="term" value="F:zinc ion binding"/>
    <property type="evidence" value="ECO:0007669"/>
    <property type="project" value="UniProtKB-UniRule"/>
</dbReference>
<dbReference type="NCBIfam" id="TIGR00357">
    <property type="entry name" value="peptide-methionine (R)-S-oxide reductase MsrB"/>
    <property type="match status" value="1"/>
</dbReference>